<evidence type="ECO:0000259" key="6">
    <source>
        <dbReference type="Pfam" id="PF04116"/>
    </source>
</evidence>
<evidence type="ECO:0000313" key="8">
    <source>
        <dbReference type="Proteomes" id="UP000644693"/>
    </source>
</evidence>
<name>A0A918XH27_9GAMM</name>
<dbReference type="EMBL" id="BMYM01000001">
    <property type="protein sequence ID" value="GHD31398.1"/>
    <property type="molecule type" value="Genomic_DNA"/>
</dbReference>
<keyword evidence="8" id="KW-1185">Reference proteome</keyword>
<dbReference type="Pfam" id="PF04116">
    <property type="entry name" value="FA_hydroxylase"/>
    <property type="match status" value="1"/>
</dbReference>
<dbReference type="Proteomes" id="UP000644693">
    <property type="component" value="Unassembled WGS sequence"/>
</dbReference>
<feature type="transmembrane region" description="Helical" evidence="5">
    <location>
        <begin position="98"/>
        <end position="116"/>
    </location>
</feature>
<dbReference type="GO" id="GO:0016491">
    <property type="term" value="F:oxidoreductase activity"/>
    <property type="evidence" value="ECO:0007669"/>
    <property type="project" value="InterPro"/>
</dbReference>
<protein>
    <recommendedName>
        <fullName evidence="6">Fatty acid hydroxylase domain-containing protein</fullName>
    </recommendedName>
</protein>
<reference evidence="7" key="1">
    <citation type="journal article" date="2014" name="Int. J. Syst. Evol. Microbiol.">
        <title>Complete genome sequence of Corynebacterium casei LMG S-19264T (=DSM 44701T), isolated from a smear-ripened cheese.</title>
        <authorList>
            <consortium name="US DOE Joint Genome Institute (JGI-PGF)"/>
            <person name="Walter F."/>
            <person name="Albersmeier A."/>
            <person name="Kalinowski J."/>
            <person name="Ruckert C."/>
        </authorList>
    </citation>
    <scope>NUCLEOTIDE SEQUENCE</scope>
    <source>
        <strain evidence="7">KCTC 23430</strain>
    </source>
</reference>
<dbReference type="PANTHER" id="PTHR11863">
    <property type="entry name" value="STEROL DESATURASE"/>
    <property type="match status" value="1"/>
</dbReference>
<feature type="transmembrane region" description="Helical" evidence="5">
    <location>
        <begin position="71"/>
        <end position="92"/>
    </location>
</feature>
<feature type="transmembrane region" description="Helical" evidence="5">
    <location>
        <begin position="12"/>
        <end position="35"/>
    </location>
</feature>
<dbReference type="InterPro" id="IPR006694">
    <property type="entry name" value="Fatty_acid_hydroxylase"/>
</dbReference>
<dbReference type="GO" id="GO:0008610">
    <property type="term" value="P:lipid biosynthetic process"/>
    <property type="evidence" value="ECO:0007669"/>
    <property type="project" value="InterPro"/>
</dbReference>
<comment type="subcellular location">
    <subcellularLocation>
        <location evidence="1">Membrane</location>
    </subcellularLocation>
</comment>
<feature type="domain" description="Fatty acid hydroxylase" evidence="6">
    <location>
        <begin position="102"/>
        <end position="239"/>
    </location>
</feature>
<evidence type="ECO:0000313" key="7">
    <source>
        <dbReference type="EMBL" id="GHD31398.1"/>
    </source>
</evidence>
<dbReference type="RefSeq" id="WP_189476682.1">
    <property type="nucleotide sequence ID" value="NZ_BMYM01000001.1"/>
</dbReference>
<keyword evidence="4 5" id="KW-0472">Membrane</keyword>
<comment type="caution">
    <text evidence="7">The sequence shown here is derived from an EMBL/GenBank/DDBJ whole genome shotgun (WGS) entry which is preliminary data.</text>
</comment>
<evidence type="ECO:0000256" key="3">
    <source>
        <dbReference type="ARBA" id="ARBA00022989"/>
    </source>
</evidence>
<evidence type="ECO:0000256" key="2">
    <source>
        <dbReference type="ARBA" id="ARBA00022692"/>
    </source>
</evidence>
<evidence type="ECO:0000256" key="1">
    <source>
        <dbReference type="ARBA" id="ARBA00004370"/>
    </source>
</evidence>
<evidence type="ECO:0000256" key="5">
    <source>
        <dbReference type="SAM" id="Phobius"/>
    </source>
</evidence>
<reference evidence="7" key="2">
    <citation type="submission" date="2020-09" db="EMBL/GenBank/DDBJ databases">
        <authorList>
            <person name="Sun Q."/>
            <person name="Kim S."/>
        </authorList>
    </citation>
    <scope>NUCLEOTIDE SEQUENCE</scope>
    <source>
        <strain evidence="7">KCTC 23430</strain>
    </source>
</reference>
<gene>
    <name evidence="7" type="ORF">GCM10007053_14390</name>
</gene>
<dbReference type="InterPro" id="IPR050307">
    <property type="entry name" value="Sterol_Desaturase_Related"/>
</dbReference>
<dbReference type="AlphaFoldDB" id="A0A918XH27"/>
<dbReference type="GO" id="GO:0005506">
    <property type="term" value="F:iron ion binding"/>
    <property type="evidence" value="ECO:0007669"/>
    <property type="project" value="InterPro"/>
</dbReference>
<organism evidence="7 8">
    <name type="scientific">Parahalioglobus pacificus</name>
    <dbReference type="NCBI Taxonomy" id="930806"/>
    <lineage>
        <taxon>Bacteria</taxon>
        <taxon>Pseudomonadati</taxon>
        <taxon>Pseudomonadota</taxon>
        <taxon>Gammaproteobacteria</taxon>
        <taxon>Cellvibrionales</taxon>
        <taxon>Halieaceae</taxon>
        <taxon>Parahalioglobus</taxon>
    </lineage>
</organism>
<keyword evidence="3 5" id="KW-1133">Transmembrane helix</keyword>
<sequence length="247" mass="28857">MMETAALVLDHYQWQAALISLLGIIVLTKAGKFFVFKVPALAQSRSDNREQDKLKLAKSKYPPIVKDNQRVGLYCNLVFFLILLPFCSTLTWPQWWQVPVNVLLILLVYDFFYYLMHRFLFHGQGRFRQVHALHHQARKPTYIDAHYVHPTETVMGLSLFFATIVGLALLQGPFHVLTIVLVYVAYVQLNQINHTYIQLPYFPFRHLTQITVDHHTHHENMHKGNYASITMLYDRLFGTYEKPGTPR</sequence>
<feature type="transmembrane region" description="Helical" evidence="5">
    <location>
        <begin position="159"/>
        <end position="186"/>
    </location>
</feature>
<keyword evidence="2 5" id="KW-0812">Transmembrane</keyword>
<accession>A0A918XH27</accession>
<proteinExistence type="predicted"/>
<evidence type="ECO:0000256" key="4">
    <source>
        <dbReference type="ARBA" id="ARBA00023136"/>
    </source>
</evidence>
<dbReference type="GO" id="GO:0016020">
    <property type="term" value="C:membrane"/>
    <property type="evidence" value="ECO:0007669"/>
    <property type="project" value="UniProtKB-SubCell"/>
</dbReference>